<dbReference type="STRING" id="1294263.JCM21531_648"/>
<dbReference type="Pfam" id="PF10825">
    <property type="entry name" value="DUF2752"/>
    <property type="match status" value="1"/>
</dbReference>
<keyword evidence="1" id="KW-0812">Transmembrane</keyword>
<dbReference type="InterPro" id="IPR021215">
    <property type="entry name" value="DUF2752"/>
</dbReference>
<name>W4V382_9FIRM</name>
<keyword evidence="3" id="KW-1185">Reference proteome</keyword>
<feature type="transmembrane region" description="Helical" evidence="1">
    <location>
        <begin position="21"/>
        <end position="40"/>
    </location>
</feature>
<keyword evidence="1" id="KW-1133">Transmembrane helix</keyword>
<evidence type="ECO:0000256" key="1">
    <source>
        <dbReference type="SAM" id="Phobius"/>
    </source>
</evidence>
<proteinExistence type="predicted"/>
<dbReference type="EMBL" id="BAVR01000005">
    <property type="protein sequence ID" value="GAE87293.1"/>
    <property type="molecule type" value="Genomic_DNA"/>
</dbReference>
<feature type="transmembrane region" description="Helical" evidence="1">
    <location>
        <begin position="129"/>
        <end position="149"/>
    </location>
</feature>
<reference evidence="2" key="1">
    <citation type="journal article" date="2014" name="Genome Announc.">
        <title>Draft Genome Sequence of Clostridium straminisolvens Strain JCM 21531T, Isolated from a Cellulose-Degrading Bacterial Community.</title>
        <authorList>
            <person name="Yuki M."/>
            <person name="Oshima K."/>
            <person name="Suda W."/>
            <person name="Sakamoto M."/>
            <person name="Kitamura K."/>
            <person name="Iida T."/>
            <person name="Hattori M."/>
            <person name="Ohkuma M."/>
        </authorList>
    </citation>
    <scope>NUCLEOTIDE SEQUENCE [LARGE SCALE GENOMIC DNA]</scope>
    <source>
        <strain evidence="2">JCM 21531</strain>
    </source>
</reference>
<keyword evidence="1" id="KW-0472">Membrane</keyword>
<gene>
    <name evidence="2" type="ORF">JCM21531_648</name>
</gene>
<sequence length="150" mass="17369">MFSSSNTYKDSKICSYNNRNDLLVIIFLFFVILCSFILNVRDDYTYLQFPDFDFKIPGSCLFKNATGLNCPSCGMTRSFVSISHFDFEGALRYNMAGILVYVWCLMEIIYRTLRVLTKNYSILLKPLRYLTNIVIAIAIVVAAVNWEIFK</sequence>
<accession>W4V382</accession>
<protein>
    <recommendedName>
        <fullName evidence="4">DUF2752 domain-containing protein</fullName>
    </recommendedName>
</protein>
<comment type="caution">
    <text evidence="2">The sequence shown here is derived from an EMBL/GenBank/DDBJ whole genome shotgun (WGS) entry which is preliminary data.</text>
</comment>
<evidence type="ECO:0000313" key="2">
    <source>
        <dbReference type="EMBL" id="GAE87293.1"/>
    </source>
</evidence>
<dbReference type="Proteomes" id="UP000019109">
    <property type="component" value="Unassembled WGS sequence"/>
</dbReference>
<organism evidence="2 3">
    <name type="scientific">Acetivibrio straminisolvens JCM 21531</name>
    <dbReference type="NCBI Taxonomy" id="1294263"/>
    <lineage>
        <taxon>Bacteria</taxon>
        <taxon>Bacillati</taxon>
        <taxon>Bacillota</taxon>
        <taxon>Clostridia</taxon>
        <taxon>Eubacteriales</taxon>
        <taxon>Oscillospiraceae</taxon>
        <taxon>Acetivibrio</taxon>
    </lineage>
</organism>
<dbReference type="AlphaFoldDB" id="W4V382"/>
<dbReference type="OrthoDB" id="9815897at2"/>
<evidence type="ECO:0008006" key="4">
    <source>
        <dbReference type="Google" id="ProtNLM"/>
    </source>
</evidence>
<feature type="transmembrane region" description="Helical" evidence="1">
    <location>
        <begin position="90"/>
        <end position="109"/>
    </location>
</feature>
<evidence type="ECO:0000313" key="3">
    <source>
        <dbReference type="Proteomes" id="UP000019109"/>
    </source>
</evidence>